<proteinExistence type="predicted"/>
<protein>
    <submittedName>
        <fullName evidence="1">Uncharacterized protein</fullName>
    </submittedName>
</protein>
<name>G4NPP7_CHLT4</name>
<evidence type="ECO:0000313" key="2">
    <source>
        <dbReference type="Proteomes" id="UP000009287"/>
    </source>
</evidence>
<organism evidence="1 2">
    <name type="scientific">Chlamydia trachomatis serovar A (strain A2497)</name>
    <dbReference type="NCBI Taxonomy" id="580047"/>
    <lineage>
        <taxon>Bacteria</taxon>
        <taxon>Pseudomonadati</taxon>
        <taxon>Chlamydiota</taxon>
        <taxon>Chlamydiia</taxon>
        <taxon>Chlamydiales</taxon>
        <taxon>Chlamydiaceae</taxon>
        <taxon>Chlamydia/Chlamydophila group</taxon>
        <taxon>Chlamydia</taxon>
    </lineage>
</organism>
<sequence length="51" mass="6104">MRAFCKQIEMMKARLFASCFSSYSIDWIVFRNEKDSPIDMKKQGEEDVYTE</sequence>
<dbReference type="AlphaFoldDB" id="G4NPP7"/>
<gene>
    <name evidence="1" type="ordered locus">CTO_0892</name>
</gene>
<dbReference type="Proteomes" id="UP000009287">
    <property type="component" value="Chromosome"/>
</dbReference>
<dbReference type="KEGG" id="cra:CTO_0892"/>
<dbReference type="RefSeq" id="WP_014541726.1">
    <property type="nucleotide sequence ID" value="NC_016798.1"/>
</dbReference>
<dbReference type="EMBL" id="CP002401">
    <property type="protein sequence ID" value="AEP35720.1"/>
    <property type="molecule type" value="Genomic_DNA"/>
</dbReference>
<accession>G4NPP7</accession>
<dbReference type="PATRIC" id="fig|580047.4.peg.907"/>
<evidence type="ECO:0000313" key="1">
    <source>
        <dbReference type="EMBL" id="AEP35720.1"/>
    </source>
</evidence>
<reference evidence="1 2" key="1">
    <citation type="journal article" date="2011" name="J. Exp. Med.">
        <title>A live-attenuated chlamydial vaccine protects against trachoma in nonhuman primates.</title>
        <authorList>
            <person name="Kari L."/>
            <person name="Whitmire W.M."/>
            <person name="Olivares-Zavaleta N."/>
            <person name="Goheen M.M."/>
            <person name="Taylor L.D."/>
            <person name="Carlson J.H."/>
            <person name="Sturdevant G.L."/>
            <person name="Lu C."/>
            <person name="Bakios L.E."/>
            <person name="Randall L.B."/>
            <person name="Parnell M.J."/>
            <person name="Zhong G."/>
            <person name="Caldwell H.D."/>
        </authorList>
    </citation>
    <scope>NUCLEOTIDE SEQUENCE [LARGE SCALE GENOMIC DNA]</scope>
    <source>
        <strain evidence="1 2">A2497</strain>
    </source>
</reference>